<dbReference type="PANTHER" id="PTHR37461:SF1">
    <property type="entry name" value="ANTI-SIGMA-K FACTOR RSKA"/>
    <property type="match status" value="1"/>
</dbReference>
<evidence type="ECO:0000256" key="6">
    <source>
        <dbReference type="ARBA" id="ARBA00023015"/>
    </source>
</evidence>
<evidence type="ECO:0000256" key="5">
    <source>
        <dbReference type="ARBA" id="ARBA00022989"/>
    </source>
</evidence>
<evidence type="ECO:0000256" key="7">
    <source>
        <dbReference type="ARBA" id="ARBA00023136"/>
    </source>
</evidence>
<dbReference type="RefSeq" id="WP_179502167.1">
    <property type="nucleotide sequence ID" value="NZ_JACCAA010000001.1"/>
</dbReference>
<feature type="domain" description="Putative zinc-finger" evidence="13">
    <location>
        <begin position="3"/>
        <end position="35"/>
    </location>
</feature>
<proteinExistence type="predicted"/>
<evidence type="ECO:0000256" key="4">
    <source>
        <dbReference type="ARBA" id="ARBA00022692"/>
    </source>
</evidence>
<protein>
    <recommendedName>
        <fullName evidence="10">Regulator of SigK</fullName>
    </recommendedName>
    <alternativeName>
        <fullName evidence="9">Sigma-K anti-sigma factor RskA</fullName>
    </alternativeName>
</protein>
<evidence type="ECO:0000259" key="13">
    <source>
        <dbReference type="Pfam" id="PF13490"/>
    </source>
</evidence>
<dbReference type="InterPro" id="IPR018764">
    <property type="entry name" value="RskA_C"/>
</dbReference>
<evidence type="ECO:0000256" key="2">
    <source>
        <dbReference type="ARBA" id="ARBA00004236"/>
    </source>
</evidence>
<keyword evidence="15" id="KW-1185">Reference proteome</keyword>
<comment type="caution">
    <text evidence="14">The sequence shown here is derived from an EMBL/GenBank/DDBJ whole genome shotgun (WGS) entry which is preliminary data.</text>
</comment>
<evidence type="ECO:0000313" key="14">
    <source>
        <dbReference type="EMBL" id="NYG59076.1"/>
    </source>
</evidence>
<dbReference type="GO" id="GO:0006417">
    <property type="term" value="P:regulation of translation"/>
    <property type="evidence" value="ECO:0007669"/>
    <property type="project" value="TreeGrafter"/>
</dbReference>
<evidence type="ECO:0000256" key="8">
    <source>
        <dbReference type="ARBA" id="ARBA00023163"/>
    </source>
</evidence>
<dbReference type="Proteomes" id="UP000540656">
    <property type="component" value="Unassembled WGS sequence"/>
</dbReference>
<reference evidence="14 15" key="1">
    <citation type="submission" date="2020-07" db="EMBL/GenBank/DDBJ databases">
        <title>Sequencing the genomes of 1000 actinobacteria strains.</title>
        <authorList>
            <person name="Klenk H.-P."/>
        </authorList>
    </citation>
    <scope>NUCLEOTIDE SEQUENCE [LARGE SCALE GENOMIC DNA]</scope>
    <source>
        <strain evidence="14 15">DSM 23819</strain>
    </source>
</reference>
<keyword evidence="6" id="KW-0805">Transcription regulation</keyword>
<name>A0A7Y9RYP5_9ACTN</name>
<accession>A0A7Y9RYP5</accession>
<feature type="transmembrane region" description="Helical" evidence="11">
    <location>
        <begin position="90"/>
        <end position="110"/>
    </location>
</feature>
<evidence type="ECO:0000256" key="11">
    <source>
        <dbReference type="SAM" id="Phobius"/>
    </source>
</evidence>
<feature type="domain" description="Anti-sigma K factor RskA C-terminal" evidence="12">
    <location>
        <begin position="93"/>
        <end position="229"/>
    </location>
</feature>
<keyword evidence="4 11" id="KW-0812">Transmembrane</keyword>
<dbReference type="Pfam" id="PF13490">
    <property type="entry name" value="zf-HC2"/>
    <property type="match status" value="1"/>
</dbReference>
<gene>
    <name evidence="14" type="ORF">BJ980_001999</name>
</gene>
<sequence>MSDIHALVGAYAVDALDDIERQQFERHLATCADCRDEVASLRDASSMLSGITLSPPPPSLRDRVMADISTVRPLPPEVPVRKEAPRRRRFPALVAAAAAVAVIGGGAVAITQPWQDESSQQLTAAGRVLAASDAKTVGVELDGGTKAELVRSKSQGQAVLVTHDMPAAPAGKVYQLWLQSDEGEMVPAGLMSGGSDAEVLLDGDAASATAAGITVEPAGGSTSPTSDPIVLFDFAQAT</sequence>
<keyword evidence="3" id="KW-1003">Cell membrane</keyword>
<dbReference type="Pfam" id="PF10099">
    <property type="entry name" value="RskA_C"/>
    <property type="match status" value="1"/>
</dbReference>
<keyword evidence="8" id="KW-0804">Transcription</keyword>
<dbReference type="GO" id="GO:0005886">
    <property type="term" value="C:plasma membrane"/>
    <property type="evidence" value="ECO:0007669"/>
    <property type="project" value="UniProtKB-SubCell"/>
</dbReference>
<dbReference type="InterPro" id="IPR041916">
    <property type="entry name" value="Anti_sigma_zinc_sf"/>
</dbReference>
<dbReference type="InterPro" id="IPR027383">
    <property type="entry name" value="Znf_put"/>
</dbReference>
<evidence type="ECO:0000313" key="15">
    <source>
        <dbReference type="Proteomes" id="UP000540656"/>
    </source>
</evidence>
<evidence type="ECO:0000256" key="1">
    <source>
        <dbReference type="ARBA" id="ARBA00004167"/>
    </source>
</evidence>
<dbReference type="EMBL" id="JACCAA010000001">
    <property type="protein sequence ID" value="NYG59076.1"/>
    <property type="molecule type" value="Genomic_DNA"/>
</dbReference>
<evidence type="ECO:0000256" key="9">
    <source>
        <dbReference type="ARBA" id="ARBA00029829"/>
    </source>
</evidence>
<dbReference type="InterPro" id="IPR051474">
    <property type="entry name" value="Anti-sigma-K/W_factor"/>
</dbReference>
<comment type="subcellular location">
    <subcellularLocation>
        <location evidence="2">Cell membrane</location>
    </subcellularLocation>
    <subcellularLocation>
        <location evidence="1">Membrane</location>
        <topology evidence="1">Single-pass membrane protein</topology>
    </subcellularLocation>
</comment>
<dbReference type="PANTHER" id="PTHR37461">
    <property type="entry name" value="ANTI-SIGMA-K FACTOR RSKA"/>
    <property type="match status" value="1"/>
</dbReference>
<organism evidence="14 15">
    <name type="scientific">Nocardioides daedukensis</name>
    <dbReference type="NCBI Taxonomy" id="634462"/>
    <lineage>
        <taxon>Bacteria</taxon>
        <taxon>Bacillati</taxon>
        <taxon>Actinomycetota</taxon>
        <taxon>Actinomycetes</taxon>
        <taxon>Propionibacteriales</taxon>
        <taxon>Nocardioidaceae</taxon>
        <taxon>Nocardioides</taxon>
    </lineage>
</organism>
<dbReference type="Gene3D" id="1.10.10.1320">
    <property type="entry name" value="Anti-sigma factor, zinc-finger domain"/>
    <property type="match status" value="1"/>
</dbReference>
<keyword evidence="5 11" id="KW-1133">Transmembrane helix</keyword>
<evidence type="ECO:0000256" key="10">
    <source>
        <dbReference type="ARBA" id="ARBA00030803"/>
    </source>
</evidence>
<evidence type="ECO:0000259" key="12">
    <source>
        <dbReference type="Pfam" id="PF10099"/>
    </source>
</evidence>
<evidence type="ECO:0000256" key="3">
    <source>
        <dbReference type="ARBA" id="ARBA00022475"/>
    </source>
</evidence>
<keyword evidence="7 11" id="KW-0472">Membrane</keyword>
<dbReference type="GO" id="GO:0016989">
    <property type="term" value="F:sigma factor antagonist activity"/>
    <property type="evidence" value="ECO:0007669"/>
    <property type="project" value="TreeGrafter"/>
</dbReference>
<dbReference type="AlphaFoldDB" id="A0A7Y9RYP5"/>